<dbReference type="PROSITE" id="PS52016">
    <property type="entry name" value="TONB_DEPENDENT_REC_3"/>
    <property type="match status" value="1"/>
</dbReference>
<evidence type="ECO:0000259" key="10">
    <source>
        <dbReference type="Pfam" id="PF07715"/>
    </source>
</evidence>
<sequence>MSKFIKAGFTSKKSLAAVAVSAALMLSMPNAIAANKINGSIAGQVSVESGSSLENVQVEIKHESKGLVRSTVTDSNGNFNMKALPIGNYTIRFVKNGYETIEEQKVTVKAGTKASFNIAMFTSSDLERISVTGSKVQMVDFESSTTQLVVTAEDLAKLPVGQDLTSVALLAPGSSLAADPDDDYGRGASFNGASVAENGYFLNGLNITDIRKGLGHVDLPWEAIAQTNVVTGGVSAEYGQFIGGVTDLVSKSGDNEFKFGVTVDYIPSSLSSTSPDTWGYDTTADENGNYPFDPIMIDNNGDSSYEEIRYNIYASGAIIEDTLFFYGIFNPQKIDDDYANEKAELSERRYSYQDEEADYWLAKVDWFINDEHSLGITALNNEWEKDYYFRTGPSGALSDPEKSTWGGSMWSVNYDGIITDEITLSAIYGVTEQTSNSINPTADMTPIWDRRDAWGWDKMGDWVGTYRNELRDDQRTQFRVDLDWEIGDHTIRFGYSQEVVETSDNIEYAGDGREYEYRIMSQGTLDWINGERAKLGQGPAEGIAAGDDYFRARRYDRVGTAESVNRAFYIQDTWNVTDEVTLNIGLRNSAFESKTGEGDTYAEMDNQWAPRLGAIWDVGGEGVTKVSVNYGRYYMPISPNTSVRMTLGETNQYDYATFDSIGADYLPVNPESMYLLNYGDGTFTQPHETLVDADLDPMYSDEISVSVTHELNENWIVGARYLYQDLISSIEDTNMKYTLTKWMEQNPEEAAKLDPNWDISSSWVGIVINPGSPVHLAYDQNEDGVISGGEGVTWSADYIGLPKAERTYQALEFTLEGKPTENSTLQASYTYSKSEGNTEGLVSGTHSQADPGWSGSFDSPEFTDYSYGRTSNDIPHKFKVFGGYDITDNLNVGLVFFAQEGRARNILGYHPTDAGSCAPEKDVTWCEDWDRENFYTNGEPSPRGAGGHGDWITSLDMSVNYRIDVGYGEVLLSAKVFNVLDSNTATTYNDMTEFDKTIGLKDPNYGNPTSYQAPRSFLFTARYDF</sequence>
<feature type="chain" id="PRO_5020288345" evidence="9">
    <location>
        <begin position="34"/>
        <end position="1025"/>
    </location>
</feature>
<dbReference type="GO" id="GO:0009279">
    <property type="term" value="C:cell outer membrane"/>
    <property type="evidence" value="ECO:0007669"/>
    <property type="project" value="UniProtKB-SubCell"/>
</dbReference>
<reference evidence="12 13" key="1">
    <citation type="submission" date="2018-12" db="EMBL/GenBank/DDBJ databases">
        <title>Complete genome of Litorilituus sediminis.</title>
        <authorList>
            <person name="Liu A."/>
            <person name="Rong J."/>
        </authorList>
    </citation>
    <scope>NUCLEOTIDE SEQUENCE [LARGE SCALE GENOMIC DNA]</scope>
    <source>
        <strain evidence="12 13">JCM 17549</strain>
    </source>
</reference>
<dbReference type="GO" id="GO:0030246">
    <property type="term" value="F:carbohydrate binding"/>
    <property type="evidence" value="ECO:0007669"/>
    <property type="project" value="InterPro"/>
</dbReference>
<dbReference type="OrthoDB" id="9768147at2"/>
<evidence type="ECO:0000256" key="3">
    <source>
        <dbReference type="ARBA" id="ARBA00022452"/>
    </source>
</evidence>
<evidence type="ECO:0000256" key="5">
    <source>
        <dbReference type="ARBA" id="ARBA00023136"/>
    </source>
</evidence>
<evidence type="ECO:0000256" key="8">
    <source>
        <dbReference type="SAM" id="MobiDB-lite"/>
    </source>
</evidence>
<dbReference type="PANTHER" id="PTHR30069:SF46">
    <property type="entry name" value="OAR PROTEIN"/>
    <property type="match status" value="1"/>
</dbReference>
<evidence type="ECO:0000256" key="6">
    <source>
        <dbReference type="ARBA" id="ARBA00023237"/>
    </source>
</evidence>
<dbReference type="AlphaFoldDB" id="A0A4V0ZG01"/>
<dbReference type="Pfam" id="PF13620">
    <property type="entry name" value="CarboxypepD_reg"/>
    <property type="match status" value="1"/>
</dbReference>
<organism evidence="12 13">
    <name type="scientific">Litorilituus sediminis</name>
    <dbReference type="NCBI Taxonomy" id="718192"/>
    <lineage>
        <taxon>Bacteria</taxon>
        <taxon>Pseudomonadati</taxon>
        <taxon>Pseudomonadota</taxon>
        <taxon>Gammaproteobacteria</taxon>
        <taxon>Alteromonadales</taxon>
        <taxon>Colwelliaceae</taxon>
        <taxon>Litorilituus</taxon>
    </lineage>
</organism>
<evidence type="ECO:0000256" key="2">
    <source>
        <dbReference type="ARBA" id="ARBA00022448"/>
    </source>
</evidence>
<keyword evidence="12" id="KW-0675">Receptor</keyword>
<dbReference type="Pfam" id="PF25183">
    <property type="entry name" value="OMP_b-brl_4"/>
    <property type="match status" value="1"/>
</dbReference>
<feature type="region of interest" description="Disordered" evidence="8">
    <location>
        <begin position="836"/>
        <end position="855"/>
    </location>
</feature>
<dbReference type="GO" id="GO:0044718">
    <property type="term" value="P:siderophore transmembrane transport"/>
    <property type="evidence" value="ECO:0007669"/>
    <property type="project" value="TreeGrafter"/>
</dbReference>
<keyword evidence="4 7" id="KW-0812">Transmembrane</keyword>
<dbReference type="Gene3D" id="2.60.40.1120">
    <property type="entry name" value="Carboxypeptidase-like, regulatory domain"/>
    <property type="match status" value="1"/>
</dbReference>
<dbReference type="PANTHER" id="PTHR30069">
    <property type="entry name" value="TONB-DEPENDENT OUTER MEMBRANE RECEPTOR"/>
    <property type="match status" value="1"/>
</dbReference>
<dbReference type="EMBL" id="CP034759">
    <property type="protein sequence ID" value="QBG35580.1"/>
    <property type="molecule type" value="Genomic_DNA"/>
</dbReference>
<feature type="domain" description="TonB-dependent receptor plug" evidence="10">
    <location>
        <begin position="144"/>
        <end position="245"/>
    </location>
</feature>
<dbReference type="InterPro" id="IPR057601">
    <property type="entry name" value="Oar-like_b-barrel"/>
</dbReference>
<feature type="signal peptide" evidence="9">
    <location>
        <begin position="1"/>
        <end position="33"/>
    </location>
</feature>
<keyword evidence="3 7" id="KW-1134">Transmembrane beta strand</keyword>
<keyword evidence="5 7" id="KW-0472">Membrane</keyword>
<dbReference type="Gene3D" id="2.170.130.10">
    <property type="entry name" value="TonB-dependent receptor, plug domain"/>
    <property type="match status" value="1"/>
</dbReference>
<keyword evidence="13" id="KW-1185">Reference proteome</keyword>
<evidence type="ECO:0000256" key="9">
    <source>
        <dbReference type="SAM" id="SignalP"/>
    </source>
</evidence>
<comment type="subcellular location">
    <subcellularLocation>
        <location evidence="1 7">Cell outer membrane</location>
        <topology evidence="1 7">Multi-pass membrane protein</topology>
    </subcellularLocation>
</comment>
<dbReference type="KEGG" id="lsd:EMK97_07555"/>
<dbReference type="SUPFAM" id="SSF56935">
    <property type="entry name" value="Porins"/>
    <property type="match status" value="1"/>
</dbReference>
<dbReference type="InterPro" id="IPR013784">
    <property type="entry name" value="Carb-bd-like_fold"/>
</dbReference>
<dbReference type="InterPro" id="IPR012910">
    <property type="entry name" value="Plug_dom"/>
</dbReference>
<dbReference type="GO" id="GO:0015344">
    <property type="term" value="F:siderophore uptake transmembrane transporter activity"/>
    <property type="evidence" value="ECO:0007669"/>
    <property type="project" value="TreeGrafter"/>
</dbReference>
<evidence type="ECO:0000259" key="11">
    <source>
        <dbReference type="Pfam" id="PF25183"/>
    </source>
</evidence>
<protein>
    <submittedName>
        <fullName evidence="12">TonB-dependent receptor</fullName>
    </submittedName>
</protein>
<keyword evidence="9" id="KW-0732">Signal</keyword>
<dbReference type="Proteomes" id="UP000290244">
    <property type="component" value="Chromosome"/>
</dbReference>
<evidence type="ECO:0000256" key="4">
    <source>
        <dbReference type="ARBA" id="ARBA00022692"/>
    </source>
</evidence>
<evidence type="ECO:0000256" key="7">
    <source>
        <dbReference type="PROSITE-ProRule" id="PRU01360"/>
    </source>
</evidence>
<dbReference type="InterPro" id="IPR039426">
    <property type="entry name" value="TonB-dep_rcpt-like"/>
</dbReference>
<dbReference type="Gene3D" id="2.40.170.20">
    <property type="entry name" value="TonB-dependent receptor, beta-barrel domain"/>
    <property type="match status" value="1"/>
</dbReference>
<feature type="domain" description="TonB-dependent transporter Oar-like beta-barrel" evidence="11">
    <location>
        <begin position="600"/>
        <end position="886"/>
    </location>
</feature>
<keyword evidence="2 7" id="KW-0813">Transport</keyword>
<evidence type="ECO:0000313" key="12">
    <source>
        <dbReference type="EMBL" id="QBG35580.1"/>
    </source>
</evidence>
<gene>
    <name evidence="12" type="ORF">EMK97_07555</name>
</gene>
<name>A0A4V0ZG01_9GAMM</name>
<dbReference type="SUPFAM" id="SSF49452">
    <property type="entry name" value="Starch-binding domain-like"/>
    <property type="match status" value="1"/>
</dbReference>
<evidence type="ECO:0000256" key="1">
    <source>
        <dbReference type="ARBA" id="ARBA00004571"/>
    </source>
</evidence>
<dbReference type="InterPro" id="IPR037066">
    <property type="entry name" value="Plug_dom_sf"/>
</dbReference>
<proteinExistence type="inferred from homology"/>
<dbReference type="RefSeq" id="WP_130600894.1">
    <property type="nucleotide sequence ID" value="NZ_CP034759.1"/>
</dbReference>
<evidence type="ECO:0000313" key="13">
    <source>
        <dbReference type="Proteomes" id="UP000290244"/>
    </source>
</evidence>
<dbReference type="InterPro" id="IPR036942">
    <property type="entry name" value="Beta-barrel_TonB_sf"/>
</dbReference>
<keyword evidence="6 7" id="KW-0998">Cell outer membrane</keyword>
<comment type="similarity">
    <text evidence="7">Belongs to the TonB-dependent receptor family.</text>
</comment>
<accession>A0A4V0ZG01</accession>
<dbReference type="Pfam" id="PF07715">
    <property type="entry name" value="Plug"/>
    <property type="match status" value="1"/>
</dbReference>